<gene>
    <name evidence="1" type="ORF">E7747_04800</name>
</gene>
<name>A0A4P7W2N3_9BACT</name>
<reference evidence="2" key="1">
    <citation type="submission" date="2019-02" db="EMBL/GenBank/DDBJ databases">
        <title>Isolation and identification of novel species under the genus Muribaculum.</title>
        <authorList>
            <person name="Miyake S."/>
            <person name="Ding Y."/>
            <person name="Low A."/>
            <person name="Soh M."/>
            <person name="Seedorf H."/>
        </authorList>
    </citation>
    <scope>NUCLEOTIDE SEQUENCE [LARGE SCALE GENOMIC DNA]</scope>
    <source>
        <strain evidence="2">H5</strain>
    </source>
</reference>
<organism evidence="1 2">
    <name type="scientific">Duncaniella dubosii</name>
    <dbReference type="NCBI Taxonomy" id="2518971"/>
    <lineage>
        <taxon>Bacteria</taxon>
        <taxon>Pseudomonadati</taxon>
        <taxon>Bacteroidota</taxon>
        <taxon>Bacteroidia</taxon>
        <taxon>Bacteroidales</taxon>
        <taxon>Muribaculaceae</taxon>
        <taxon>Duncaniella</taxon>
    </lineage>
</organism>
<sequence length="847" mass="90476">MNSRRLKGSHKTVIRFPAGALIRRETEICHNLRPSLRRSGLEAVGSPAEITLDRPIPGARLLPGGRIESPDGRKWLVMEHEGRLLCHDGTQSVKLPDAPGKPSGVVGCAGRYLILMGADDAPMWLHADSNGGWTWHCAADMPEPLAIVRNDDAPLTTTVGGTKLRDSYTSRSSRLTAADALAVGRLVGDAYRSIAESAMQRQVYFQPVIARYSLIGHHGEVLYVSAPVMVMPSDGQQLLGVDFLLSGDGFSTLSFERMTASAFTLRLKLCIPLSEQWQEAVSRVVLSVSPQLHPFDGTGNAPHRFGSFSATSGSLHVGLPGLNDSVSAIAGEGSRLRSLTEAVLASVGESLSPCATLGFDSSACEWKGISRPLRRPSYGLDDELTVLRRLVSRAHTPLRQDESLMVALDMPHCLCAGVAATGGDSIAYTSVSAMRFKGWLPCGFVIAAPAPGTDFPQSAPMAVKIGFADGSSSVRSAAISSFPPGPMSPLLVYPSADAVSMELFYERCSLRVDLRPDPSGRFAYWLADDGLPVEMERDMPAFILPSGSSRPRPMPSAVVLASVSEPLRPLAVTRTSESRPVALMAAAGTTGGWDAGSARFYLFGRGGVQSVTANSSRSRLTARTLDIRPVGSCDAVCRLGGNSIAVLAGDDLVRITGQSVVTMRSFVSAGRLARDSSRGELICFYGHENPCPENFMIAEGDDFRPLFPDAVVHDDKGRMLYTRSFPVVSSLLDDGQSVWATDDDGRLYQLSVSREDAEVAVAYRASVAAPSPSPGVYGFALPLFGEISGGTVELRADNGAGVMRSGLLTSCCLRGNVAHLPPLSVFACHRHNFILSINLSVKNFLLQ</sequence>
<dbReference type="Proteomes" id="UP000297149">
    <property type="component" value="Chromosome"/>
</dbReference>
<dbReference type="RefSeq" id="WP_136414450.1">
    <property type="nucleotide sequence ID" value="NZ_CAXHQF010000118.1"/>
</dbReference>
<evidence type="ECO:0000313" key="2">
    <source>
        <dbReference type="Proteomes" id="UP000297149"/>
    </source>
</evidence>
<dbReference type="EMBL" id="CP039396">
    <property type="protein sequence ID" value="QCD41660.1"/>
    <property type="molecule type" value="Genomic_DNA"/>
</dbReference>
<accession>A0A4P7W2N3</accession>
<protein>
    <submittedName>
        <fullName evidence="1">Uncharacterized protein</fullName>
    </submittedName>
</protein>
<dbReference type="KEGG" id="ddb:E7747_04800"/>
<keyword evidence="2" id="KW-1185">Reference proteome</keyword>
<proteinExistence type="predicted"/>
<dbReference type="AlphaFoldDB" id="A0A4P7W2N3"/>
<evidence type="ECO:0000313" key="1">
    <source>
        <dbReference type="EMBL" id="QCD41660.1"/>
    </source>
</evidence>